<dbReference type="InterPro" id="IPR001623">
    <property type="entry name" value="DnaJ_domain"/>
</dbReference>
<sequence>MPWSLMMASRGLHSSSAAAAASDFYELLGVQRSASEQEIKKAYYQQAKKYHPDTNKDDPAAAARFQELQKAYEVLRDPEKRRMYDAVGREGMDRMESGGQSSAGPQYGGGEEFADFQGFNFGGIPFGAQIFEQFFKADPRLQAMLNRVQLPPLRLTFMVGRLGEAVQGTHKSLQVSLRPGMVRTIELEVPAGVDSGDVLETTVDLAGPGRRASPKLTVHVPVDVAPHPVFRRQGSDVLSSLELPLSSALLGATIRVDTLDGGVELIVPPLTQQGDRLRIRNKGIFNPRRGLRGDHYVEISVKMPRNLTPRQRELLVEFEYEEGRKRGAAAGAGAAGQGQGQQRAAGRG</sequence>
<dbReference type="GO" id="GO:0008270">
    <property type="term" value="F:zinc ion binding"/>
    <property type="evidence" value="ECO:0007669"/>
    <property type="project" value="UniProtKB-KW"/>
</dbReference>
<keyword evidence="9" id="KW-1185">Reference proteome</keyword>
<name>A0A150FUT3_GONPE</name>
<proteinExistence type="predicted"/>
<dbReference type="PANTHER" id="PTHR44145">
    <property type="entry name" value="DNAJ HOMOLOG SUBFAMILY A MEMBER 3, MITOCHONDRIAL"/>
    <property type="match status" value="1"/>
</dbReference>
<dbReference type="OrthoDB" id="10256793at2759"/>
<dbReference type="Gene3D" id="2.60.260.20">
    <property type="entry name" value="Urease metallochaperone UreE, N-terminal domain"/>
    <property type="match status" value="1"/>
</dbReference>
<dbReference type="AlphaFoldDB" id="A0A150FUT3"/>
<dbReference type="EMBL" id="LSYV01000501">
    <property type="protein sequence ID" value="KXZ41384.1"/>
    <property type="molecule type" value="Genomic_DNA"/>
</dbReference>
<dbReference type="InterPro" id="IPR036869">
    <property type="entry name" value="J_dom_sf"/>
</dbReference>
<accession>A0A150FUT3</accession>
<gene>
    <name evidence="8" type="ORF">GPECTOR_504g468</name>
</gene>
<dbReference type="Pfam" id="PF01556">
    <property type="entry name" value="DnaJ_C"/>
    <property type="match status" value="1"/>
</dbReference>
<organism evidence="8 9">
    <name type="scientific">Gonium pectorale</name>
    <name type="common">Green alga</name>
    <dbReference type="NCBI Taxonomy" id="33097"/>
    <lineage>
        <taxon>Eukaryota</taxon>
        <taxon>Viridiplantae</taxon>
        <taxon>Chlorophyta</taxon>
        <taxon>core chlorophytes</taxon>
        <taxon>Chlorophyceae</taxon>
        <taxon>CS clade</taxon>
        <taxon>Chlamydomonadales</taxon>
        <taxon>Volvocaceae</taxon>
        <taxon>Gonium</taxon>
    </lineage>
</organism>
<reference evidence="9" key="1">
    <citation type="journal article" date="2016" name="Nat. Commun.">
        <title>The Gonium pectorale genome demonstrates co-option of cell cycle regulation during the evolution of multicellularity.</title>
        <authorList>
            <person name="Hanschen E.R."/>
            <person name="Marriage T.N."/>
            <person name="Ferris P.J."/>
            <person name="Hamaji T."/>
            <person name="Toyoda A."/>
            <person name="Fujiyama A."/>
            <person name="Neme R."/>
            <person name="Noguchi H."/>
            <person name="Minakuchi Y."/>
            <person name="Suzuki M."/>
            <person name="Kawai-Toyooka H."/>
            <person name="Smith D.R."/>
            <person name="Sparks H."/>
            <person name="Anderson J."/>
            <person name="Bakaric R."/>
            <person name="Luria V."/>
            <person name="Karger A."/>
            <person name="Kirschner M.W."/>
            <person name="Durand P.M."/>
            <person name="Michod R.E."/>
            <person name="Nozaki H."/>
            <person name="Olson B.J."/>
        </authorList>
    </citation>
    <scope>NUCLEOTIDE SEQUENCE [LARGE SCALE GENOMIC DNA]</scope>
    <source>
        <strain evidence="9">NIES-2863</strain>
    </source>
</reference>
<keyword evidence="4" id="KW-0862">Zinc</keyword>
<keyword evidence="5" id="KW-0143">Chaperone</keyword>
<dbReference type="InterPro" id="IPR008971">
    <property type="entry name" value="HSP40/DnaJ_pept-bd"/>
</dbReference>
<dbReference type="InterPro" id="IPR018253">
    <property type="entry name" value="DnaJ_domain_CS"/>
</dbReference>
<evidence type="ECO:0000256" key="5">
    <source>
        <dbReference type="ARBA" id="ARBA00023186"/>
    </source>
</evidence>
<dbReference type="SUPFAM" id="SSF49493">
    <property type="entry name" value="HSP40/DnaJ peptide-binding domain"/>
    <property type="match status" value="1"/>
</dbReference>
<dbReference type="CDD" id="cd06257">
    <property type="entry name" value="DnaJ"/>
    <property type="match status" value="1"/>
</dbReference>
<dbReference type="Pfam" id="PF00226">
    <property type="entry name" value="DnaJ"/>
    <property type="match status" value="1"/>
</dbReference>
<dbReference type="PANTHER" id="PTHR44145:SF3">
    <property type="entry name" value="DNAJ HOMOLOG SUBFAMILY A MEMBER 3, MITOCHONDRIAL"/>
    <property type="match status" value="1"/>
</dbReference>
<keyword evidence="2" id="KW-0677">Repeat</keyword>
<comment type="caution">
    <text evidence="8">The sequence shown here is derived from an EMBL/GenBank/DDBJ whole genome shotgun (WGS) entry which is preliminary data.</text>
</comment>
<dbReference type="STRING" id="33097.A0A150FUT3"/>
<dbReference type="InterPro" id="IPR051938">
    <property type="entry name" value="Apopto_cytoskel_mod"/>
</dbReference>
<keyword evidence="3" id="KW-0863">Zinc-finger</keyword>
<evidence type="ECO:0000313" key="8">
    <source>
        <dbReference type="EMBL" id="KXZ41384.1"/>
    </source>
</evidence>
<dbReference type="GO" id="GO:0006457">
    <property type="term" value="P:protein folding"/>
    <property type="evidence" value="ECO:0007669"/>
    <property type="project" value="InterPro"/>
</dbReference>
<dbReference type="FunFam" id="2.60.260.20:FF:000005">
    <property type="entry name" value="Chaperone protein dnaJ 1, mitochondrial"/>
    <property type="match status" value="1"/>
</dbReference>
<dbReference type="PROSITE" id="PS50076">
    <property type="entry name" value="DNAJ_2"/>
    <property type="match status" value="1"/>
</dbReference>
<evidence type="ECO:0000256" key="3">
    <source>
        <dbReference type="ARBA" id="ARBA00022771"/>
    </source>
</evidence>
<evidence type="ECO:0000313" key="9">
    <source>
        <dbReference type="Proteomes" id="UP000075714"/>
    </source>
</evidence>
<dbReference type="GO" id="GO:0051082">
    <property type="term" value="F:unfolded protein binding"/>
    <property type="evidence" value="ECO:0007669"/>
    <property type="project" value="InterPro"/>
</dbReference>
<dbReference type="SUPFAM" id="SSF46565">
    <property type="entry name" value="Chaperone J-domain"/>
    <property type="match status" value="1"/>
</dbReference>
<dbReference type="Gene3D" id="1.10.287.110">
    <property type="entry name" value="DnaJ domain"/>
    <property type="match status" value="1"/>
</dbReference>
<evidence type="ECO:0000259" key="7">
    <source>
        <dbReference type="PROSITE" id="PS50076"/>
    </source>
</evidence>
<dbReference type="PROSITE" id="PS00636">
    <property type="entry name" value="DNAJ_1"/>
    <property type="match status" value="1"/>
</dbReference>
<keyword evidence="1" id="KW-0479">Metal-binding</keyword>
<feature type="domain" description="J" evidence="7">
    <location>
        <begin position="23"/>
        <end position="88"/>
    </location>
</feature>
<dbReference type="SMART" id="SM00271">
    <property type="entry name" value="DnaJ"/>
    <property type="match status" value="1"/>
</dbReference>
<feature type="region of interest" description="Disordered" evidence="6">
    <location>
        <begin position="327"/>
        <end position="348"/>
    </location>
</feature>
<dbReference type="CDD" id="cd10747">
    <property type="entry name" value="DnaJ_C"/>
    <property type="match status" value="1"/>
</dbReference>
<evidence type="ECO:0000256" key="2">
    <source>
        <dbReference type="ARBA" id="ARBA00022737"/>
    </source>
</evidence>
<evidence type="ECO:0000256" key="1">
    <source>
        <dbReference type="ARBA" id="ARBA00022723"/>
    </source>
</evidence>
<dbReference type="Proteomes" id="UP000075714">
    <property type="component" value="Unassembled WGS sequence"/>
</dbReference>
<dbReference type="InterPro" id="IPR002939">
    <property type="entry name" value="DnaJ_C"/>
</dbReference>
<protein>
    <recommendedName>
        <fullName evidence="7">J domain-containing protein</fullName>
    </recommendedName>
</protein>
<evidence type="ECO:0000256" key="6">
    <source>
        <dbReference type="SAM" id="MobiDB-lite"/>
    </source>
</evidence>
<dbReference type="PRINTS" id="PR00625">
    <property type="entry name" value="JDOMAIN"/>
</dbReference>
<evidence type="ECO:0000256" key="4">
    <source>
        <dbReference type="ARBA" id="ARBA00022833"/>
    </source>
</evidence>